<dbReference type="InterPro" id="IPR003135">
    <property type="entry name" value="ATP-grasp_carboxylate-amine"/>
</dbReference>
<dbReference type="InterPro" id="IPR011761">
    <property type="entry name" value="ATP-grasp"/>
</dbReference>
<keyword evidence="9" id="KW-1185">Reference proteome</keyword>
<proteinExistence type="inferred from homology"/>
<dbReference type="PANTHER" id="PTHR11609">
    <property type="entry name" value="PURINE BIOSYNTHESIS PROTEIN 6/7, PUR6/7"/>
    <property type="match status" value="1"/>
</dbReference>
<keyword evidence="2 5" id="KW-0547">Nucleotide-binding</keyword>
<comment type="function">
    <text evidence="5">Catalyzes the ATP-dependent conversion of 5-aminoimidazole ribonucleotide (AIR) and HCO(3)(-) to N5-carboxyaminoimidazole ribonucleotide (N5-CAIR).</text>
</comment>
<keyword evidence="1 5" id="KW-0436">Ligase</keyword>
<dbReference type="NCBIfam" id="NF004675">
    <property type="entry name" value="PRK06019.1-1"/>
    <property type="match status" value="1"/>
</dbReference>
<dbReference type="InterPro" id="IPR016185">
    <property type="entry name" value="PreATP-grasp_dom_sf"/>
</dbReference>
<feature type="domain" description="ATP-grasp" evidence="7">
    <location>
        <begin position="121"/>
        <end position="310"/>
    </location>
</feature>
<protein>
    <recommendedName>
        <fullName evidence="5 6">N5-carboxyaminoimidazole ribonucleotide synthase</fullName>
        <shortName evidence="5 6">N5-CAIR synthase</shortName>
        <ecNumber evidence="5 6">6.3.4.18</ecNumber>
    </recommendedName>
    <alternativeName>
        <fullName evidence="5 6">5-(carboxyamino)imidazole ribonucleotide synthetase</fullName>
    </alternativeName>
</protein>
<evidence type="ECO:0000256" key="2">
    <source>
        <dbReference type="ARBA" id="ARBA00022741"/>
    </source>
</evidence>
<evidence type="ECO:0000256" key="3">
    <source>
        <dbReference type="ARBA" id="ARBA00022755"/>
    </source>
</evidence>
<dbReference type="NCBIfam" id="NF004676">
    <property type="entry name" value="PRK06019.1-2"/>
    <property type="match status" value="1"/>
</dbReference>
<organism evidence="8 9">
    <name type="scientific">Bifidobacterium reuteri DSM 23975</name>
    <dbReference type="NCBI Taxonomy" id="1437610"/>
    <lineage>
        <taxon>Bacteria</taxon>
        <taxon>Bacillati</taxon>
        <taxon>Actinomycetota</taxon>
        <taxon>Actinomycetes</taxon>
        <taxon>Bifidobacteriales</taxon>
        <taxon>Bifidobacteriaceae</taxon>
        <taxon>Bifidobacterium</taxon>
    </lineage>
</organism>
<dbReference type="Pfam" id="PF17769">
    <property type="entry name" value="PurK_C"/>
    <property type="match status" value="1"/>
</dbReference>
<evidence type="ECO:0000256" key="4">
    <source>
        <dbReference type="ARBA" id="ARBA00022840"/>
    </source>
</evidence>
<dbReference type="InterPro" id="IPR013815">
    <property type="entry name" value="ATP_grasp_subdomain_1"/>
</dbReference>
<evidence type="ECO:0000259" key="7">
    <source>
        <dbReference type="PROSITE" id="PS50975"/>
    </source>
</evidence>
<dbReference type="InterPro" id="IPR054350">
    <property type="entry name" value="PurT/PurK_preATP-grasp"/>
</dbReference>
<dbReference type="NCBIfam" id="TIGR01161">
    <property type="entry name" value="purK"/>
    <property type="match status" value="1"/>
</dbReference>
<evidence type="ECO:0000256" key="1">
    <source>
        <dbReference type="ARBA" id="ARBA00022598"/>
    </source>
</evidence>
<dbReference type="Pfam" id="PF02222">
    <property type="entry name" value="ATP-grasp"/>
    <property type="match status" value="1"/>
</dbReference>
<feature type="binding site" evidence="5">
    <location>
        <begin position="280"/>
        <end position="281"/>
    </location>
    <ligand>
        <name>ATP</name>
        <dbReference type="ChEBI" id="CHEBI:30616"/>
    </ligand>
</feature>
<dbReference type="GO" id="GO:0006189">
    <property type="term" value="P:'de novo' IMP biosynthetic process"/>
    <property type="evidence" value="ECO:0007669"/>
    <property type="project" value="UniProtKB-UniRule"/>
</dbReference>
<feature type="binding site" evidence="5">
    <location>
        <position position="226"/>
    </location>
    <ligand>
        <name>ATP</name>
        <dbReference type="ChEBI" id="CHEBI:30616"/>
    </ligand>
</feature>
<dbReference type="UniPathway" id="UPA00074">
    <property type="reaction ID" value="UER00942"/>
</dbReference>
<dbReference type="InterPro" id="IPR040686">
    <property type="entry name" value="PurK_C"/>
</dbReference>
<comment type="function">
    <text evidence="6">Catalyzes the ATP-dependent conversion of 5-aminoimidazole ribonucleotide (AIR) and HCO(3)- to N5-carboxyaminoimidazole ribonucleotide (N5-CAIR).</text>
</comment>
<comment type="caution">
    <text evidence="8">The sequence shown here is derived from an EMBL/GenBank/DDBJ whole genome shotgun (WGS) entry which is preliminary data.</text>
</comment>
<dbReference type="InterPro" id="IPR011054">
    <property type="entry name" value="Rudment_hybrid_motif"/>
</dbReference>
<keyword evidence="3 5" id="KW-0658">Purine biosynthesis</keyword>
<feature type="binding site" evidence="5">
    <location>
        <position position="204"/>
    </location>
    <ligand>
        <name>ATP</name>
        <dbReference type="ChEBI" id="CHEBI:30616"/>
    </ligand>
</feature>
<accession>A0A087CXC6</accession>
<comment type="similarity">
    <text evidence="5 6">Belongs to the PurK/PurT family.</text>
</comment>
<evidence type="ECO:0000313" key="9">
    <source>
        <dbReference type="Proteomes" id="UP000028984"/>
    </source>
</evidence>
<evidence type="ECO:0000313" key="8">
    <source>
        <dbReference type="EMBL" id="KFI87926.1"/>
    </source>
</evidence>
<evidence type="ECO:0000256" key="6">
    <source>
        <dbReference type="RuleBase" id="RU361200"/>
    </source>
</evidence>
<feature type="binding site" evidence="5">
    <location>
        <position position="157"/>
    </location>
    <ligand>
        <name>ATP</name>
        <dbReference type="ChEBI" id="CHEBI:30616"/>
    </ligand>
</feature>
<evidence type="ECO:0000256" key="5">
    <source>
        <dbReference type="HAMAP-Rule" id="MF_01928"/>
    </source>
</evidence>
<dbReference type="GO" id="GO:0046872">
    <property type="term" value="F:metal ion binding"/>
    <property type="evidence" value="ECO:0007669"/>
    <property type="project" value="InterPro"/>
</dbReference>
<dbReference type="GO" id="GO:0034028">
    <property type="term" value="F:5-(carboxyamino)imidazole ribonucleotide synthase activity"/>
    <property type="evidence" value="ECO:0007669"/>
    <property type="project" value="UniProtKB-UniRule"/>
</dbReference>
<dbReference type="Proteomes" id="UP000028984">
    <property type="component" value="Unassembled WGS sequence"/>
</dbReference>
<dbReference type="SUPFAM" id="SSF56059">
    <property type="entry name" value="Glutathione synthetase ATP-binding domain-like"/>
    <property type="match status" value="1"/>
</dbReference>
<sequence length="422" mass="46025">MPSLSEETHGATQMLQPGATIGIIGGGQLGRMMALSAKYMGFRIGVLDPTPDCPTAQVADFQIVGEYDDKTAIHDLAEKSDVLTYEFENVDADSIDEVRHLVAAPQGTDLLRVTQDRINEKTFINQHGIETAPWREVNDFDELEAAIDELRYPCVLKTRSGGYDGHGQHVLKNDMDLEKIRARGDRGGGFPPSILEGFVDFAFEASILVSGNGKDYVTFPIVRNDHRNNILHMTIAPAEVSPEIARTAHEMALALAKGFELAGTLAIELFVTRDNRVIVNELAPRPHNSGHYTIEACSIDQFDAHIRGIAGWPLIQPKLLSPAVMVNVLGQHVLPTRAQIATHPEWNVHDYGKAQLRHNRKMGHITVLTDDTARTVAELEATGCWDDLKPYERPFVQPVSAVASDAAGTAAAASSAAGSREA</sequence>
<dbReference type="AlphaFoldDB" id="A0A087CXC6"/>
<dbReference type="SUPFAM" id="SSF51246">
    <property type="entry name" value="Rudiment single hybrid motif"/>
    <property type="match status" value="1"/>
</dbReference>
<feature type="binding site" evidence="5">
    <location>
        <begin position="196"/>
        <end position="199"/>
    </location>
    <ligand>
        <name>ATP</name>
        <dbReference type="ChEBI" id="CHEBI:30616"/>
    </ligand>
</feature>
<dbReference type="NCBIfam" id="NF004679">
    <property type="entry name" value="PRK06019.1-5"/>
    <property type="match status" value="1"/>
</dbReference>
<dbReference type="PROSITE" id="PS50975">
    <property type="entry name" value="ATP_GRASP"/>
    <property type="match status" value="1"/>
</dbReference>
<dbReference type="eggNOG" id="COG0026">
    <property type="taxonomic scope" value="Bacteria"/>
</dbReference>
<dbReference type="Pfam" id="PF22660">
    <property type="entry name" value="RS_preATP-grasp-like"/>
    <property type="match status" value="1"/>
</dbReference>
<dbReference type="GO" id="GO:0005524">
    <property type="term" value="F:ATP binding"/>
    <property type="evidence" value="ECO:0007669"/>
    <property type="project" value="UniProtKB-UniRule"/>
</dbReference>
<dbReference type="Gene3D" id="3.40.50.20">
    <property type="match status" value="1"/>
</dbReference>
<dbReference type="SUPFAM" id="SSF52440">
    <property type="entry name" value="PreATP-grasp domain"/>
    <property type="match status" value="1"/>
</dbReference>
<dbReference type="Gene3D" id="3.30.470.20">
    <property type="entry name" value="ATP-grasp fold, B domain"/>
    <property type="match status" value="1"/>
</dbReference>
<comment type="subunit">
    <text evidence="5 6">Homodimer.</text>
</comment>
<dbReference type="HAMAP" id="MF_01928">
    <property type="entry name" value="PurK"/>
    <property type="match status" value="1"/>
</dbReference>
<dbReference type="InterPro" id="IPR005875">
    <property type="entry name" value="PurK"/>
</dbReference>
<keyword evidence="4 5" id="KW-0067">ATP-binding</keyword>
<name>A0A087CXC6_9BIFI</name>
<dbReference type="EC" id="6.3.4.18" evidence="5 6"/>
<reference evidence="8 9" key="1">
    <citation type="submission" date="2014-03" db="EMBL/GenBank/DDBJ databases">
        <title>Genomics of Bifidobacteria.</title>
        <authorList>
            <person name="Ventura M."/>
            <person name="Milani C."/>
            <person name="Lugli G.A."/>
        </authorList>
    </citation>
    <scope>NUCLEOTIDE SEQUENCE [LARGE SCALE GENOMIC DNA]</scope>
    <source>
        <strain evidence="8 9">DSM 23975</strain>
    </source>
</reference>
<dbReference type="PANTHER" id="PTHR11609:SF5">
    <property type="entry name" value="PHOSPHORIBOSYLAMINOIMIDAZOLE CARBOXYLASE"/>
    <property type="match status" value="1"/>
</dbReference>
<dbReference type="GO" id="GO:0005829">
    <property type="term" value="C:cytosol"/>
    <property type="evidence" value="ECO:0007669"/>
    <property type="project" value="TreeGrafter"/>
</dbReference>
<dbReference type="GO" id="GO:0004638">
    <property type="term" value="F:phosphoribosylaminoimidazole carboxylase activity"/>
    <property type="evidence" value="ECO:0007669"/>
    <property type="project" value="InterPro"/>
</dbReference>
<dbReference type="STRING" id="1437610.BREU_0703"/>
<dbReference type="EMBL" id="JGZK01000002">
    <property type="protein sequence ID" value="KFI87926.1"/>
    <property type="molecule type" value="Genomic_DNA"/>
</dbReference>
<comment type="catalytic activity">
    <reaction evidence="5 6">
        <text>5-amino-1-(5-phospho-beta-D-ribosyl)imidazole + hydrogencarbonate + ATP = 5-carboxyamino-1-(5-phospho-D-ribosyl)imidazole + ADP + phosphate + 2 H(+)</text>
        <dbReference type="Rhea" id="RHEA:19317"/>
        <dbReference type="ChEBI" id="CHEBI:15378"/>
        <dbReference type="ChEBI" id="CHEBI:17544"/>
        <dbReference type="ChEBI" id="CHEBI:30616"/>
        <dbReference type="ChEBI" id="CHEBI:43474"/>
        <dbReference type="ChEBI" id="CHEBI:58730"/>
        <dbReference type="ChEBI" id="CHEBI:137981"/>
        <dbReference type="ChEBI" id="CHEBI:456216"/>
        <dbReference type="EC" id="6.3.4.18"/>
    </reaction>
</comment>
<gene>
    <name evidence="5 6" type="primary">purK</name>
    <name evidence="8" type="ORF">BREU_0703</name>
</gene>
<feature type="binding site" evidence="5">
    <location>
        <position position="117"/>
    </location>
    <ligand>
        <name>ATP</name>
        <dbReference type="ChEBI" id="CHEBI:30616"/>
    </ligand>
</feature>
<feature type="binding site" evidence="5">
    <location>
        <begin position="162"/>
        <end position="168"/>
    </location>
    <ligand>
        <name>ATP</name>
        <dbReference type="ChEBI" id="CHEBI:30616"/>
    </ligand>
</feature>
<comment type="pathway">
    <text evidence="5 6">Purine metabolism; IMP biosynthesis via de novo pathway; 5-amino-1-(5-phospho-D-ribosyl)imidazole-4-carboxylate from 5-amino-1-(5-phospho-D-ribosyl)imidazole (N5-CAIR route): step 1/2.</text>
</comment>
<dbReference type="FunFam" id="3.40.50.20:FF:000016">
    <property type="entry name" value="N5-carboxyaminoimidazole ribonucleotide synthase"/>
    <property type="match status" value="1"/>
</dbReference>
<dbReference type="Gene3D" id="3.30.1490.20">
    <property type="entry name" value="ATP-grasp fold, A domain"/>
    <property type="match status" value="1"/>
</dbReference>